<evidence type="ECO:0000313" key="1">
    <source>
        <dbReference type="EMBL" id="PIR44842.1"/>
    </source>
</evidence>
<sequence length="157" mass="17926">MRQASHDIPLDLLQATPHSLIPLVTVEAKVWFYGNRLQVYHKLRIGRRKAVAGEIVVTLNEGARMPSLRVIQRLLGDYYKELAKVTRPKKRKGVVSCKLHKTPSMPIVRASAIDLSRWLTRGYEILLNNHERYILFSTEVSDPCTRATALGFARFLC</sequence>
<gene>
    <name evidence="1" type="ORF">COV10_03080</name>
</gene>
<protein>
    <submittedName>
        <fullName evidence="1">Uncharacterized protein</fullName>
    </submittedName>
</protein>
<accession>A0A2H0RE64</accession>
<dbReference type="AlphaFoldDB" id="A0A2H0RE64"/>
<organism evidence="1 2">
    <name type="scientific">Candidatus Vogelbacteria bacterium CG10_big_fil_rev_8_21_14_0_10_51_16</name>
    <dbReference type="NCBI Taxonomy" id="1975045"/>
    <lineage>
        <taxon>Bacteria</taxon>
        <taxon>Candidatus Vogeliibacteriota</taxon>
    </lineage>
</organism>
<dbReference type="EMBL" id="PCYI01000019">
    <property type="protein sequence ID" value="PIR44842.1"/>
    <property type="molecule type" value="Genomic_DNA"/>
</dbReference>
<comment type="caution">
    <text evidence="1">The sequence shown here is derived from an EMBL/GenBank/DDBJ whole genome shotgun (WGS) entry which is preliminary data.</text>
</comment>
<name>A0A2H0RE64_9BACT</name>
<evidence type="ECO:0000313" key="2">
    <source>
        <dbReference type="Proteomes" id="UP000228767"/>
    </source>
</evidence>
<dbReference type="Proteomes" id="UP000228767">
    <property type="component" value="Unassembled WGS sequence"/>
</dbReference>
<proteinExistence type="predicted"/>
<reference evidence="1 2" key="1">
    <citation type="submission" date="2017-09" db="EMBL/GenBank/DDBJ databases">
        <title>Depth-based differentiation of microbial function through sediment-hosted aquifers and enrichment of novel symbionts in the deep terrestrial subsurface.</title>
        <authorList>
            <person name="Probst A.J."/>
            <person name="Ladd B."/>
            <person name="Jarett J.K."/>
            <person name="Geller-Mcgrath D.E."/>
            <person name="Sieber C.M."/>
            <person name="Emerson J.B."/>
            <person name="Anantharaman K."/>
            <person name="Thomas B.C."/>
            <person name="Malmstrom R."/>
            <person name="Stieglmeier M."/>
            <person name="Klingl A."/>
            <person name="Woyke T."/>
            <person name="Ryan C.M."/>
            <person name="Banfield J.F."/>
        </authorList>
    </citation>
    <scope>NUCLEOTIDE SEQUENCE [LARGE SCALE GENOMIC DNA]</scope>
    <source>
        <strain evidence="1">CG10_big_fil_rev_8_21_14_0_10_51_16</strain>
    </source>
</reference>